<feature type="signal peptide" evidence="1">
    <location>
        <begin position="1"/>
        <end position="18"/>
    </location>
</feature>
<feature type="chain" id="PRO_5001587808" description="Phytocyanin domain-containing protein" evidence="1">
    <location>
        <begin position="19"/>
        <end position="115"/>
    </location>
</feature>
<dbReference type="PANTHER" id="PTHR34883:SF15">
    <property type="entry name" value="EXTRACELLULAR SERINE-RICH PROTEIN"/>
    <property type="match status" value="1"/>
</dbReference>
<evidence type="ECO:0008006" key="4">
    <source>
        <dbReference type="Google" id="ProtNLM"/>
    </source>
</evidence>
<keyword evidence="3" id="KW-1185">Reference proteome</keyword>
<dbReference type="Gene3D" id="2.60.40.420">
    <property type="entry name" value="Cupredoxins - blue copper proteins"/>
    <property type="match status" value="1"/>
</dbReference>
<dbReference type="Proteomes" id="UP000029665">
    <property type="component" value="Unassembled WGS sequence"/>
</dbReference>
<sequence>MRFSTIAAALLPVGAAFAQQTFTVKVGENGTLTYDPPTVNAQNGDTIEFQFLSKNHTVTQSTFAAPCSNITTNGVVTGVDSGFQFVPANATSFPVWSITVNNASTPLWFYCRQAQ</sequence>
<dbReference type="SUPFAM" id="SSF49503">
    <property type="entry name" value="Cupredoxins"/>
    <property type="match status" value="1"/>
</dbReference>
<organism evidence="2 3">
    <name type="scientific">Pycnoporus cinnabarinus</name>
    <name type="common">Cinnabar-red polypore</name>
    <name type="synonym">Trametes cinnabarina</name>
    <dbReference type="NCBI Taxonomy" id="5643"/>
    <lineage>
        <taxon>Eukaryota</taxon>
        <taxon>Fungi</taxon>
        <taxon>Dikarya</taxon>
        <taxon>Basidiomycota</taxon>
        <taxon>Agaricomycotina</taxon>
        <taxon>Agaricomycetes</taxon>
        <taxon>Polyporales</taxon>
        <taxon>Polyporaceae</taxon>
        <taxon>Trametes</taxon>
    </lineage>
</organism>
<dbReference type="OrthoDB" id="1921208at2759"/>
<dbReference type="InterPro" id="IPR052953">
    <property type="entry name" value="Ser-rich/MCO-related"/>
</dbReference>
<accession>A0A060SVE6</accession>
<gene>
    <name evidence="2" type="ORF">BN946_scf184781.g20</name>
</gene>
<dbReference type="InterPro" id="IPR008972">
    <property type="entry name" value="Cupredoxin"/>
</dbReference>
<dbReference type="EMBL" id="CCBP010000374">
    <property type="protein sequence ID" value="CDO76443.1"/>
    <property type="molecule type" value="Genomic_DNA"/>
</dbReference>
<dbReference type="OMA" id="ANGEQVW"/>
<evidence type="ECO:0000313" key="2">
    <source>
        <dbReference type="EMBL" id="CDO76443.1"/>
    </source>
</evidence>
<dbReference type="STRING" id="5643.A0A060SVE6"/>
<evidence type="ECO:0000313" key="3">
    <source>
        <dbReference type="Proteomes" id="UP000029665"/>
    </source>
</evidence>
<dbReference type="CDD" id="cd00920">
    <property type="entry name" value="Cupredoxin"/>
    <property type="match status" value="1"/>
</dbReference>
<name>A0A060SVE6_PYCCI</name>
<comment type="caution">
    <text evidence="2">The sequence shown here is derived from an EMBL/GenBank/DDBJ whole genome shotgun (WGS) entry which is preliminary data.</text>
</comment>
<reference evidence="2" key="1">
    <citation type="submission" date="2014-01" db="EMBL/GenBank/DDBJ databases">
        <title>The genome of the white-rot fungus Pycnoporus cinnabarinus: a basidiomycete model with a versatile arsenal for lignocellulosic biomass breakdown.</title>
        <authorList>
            <person name="Levasseur A."/>
            <person name="Lomascolo A."/>
            <person name="Ruiz-Duenas F.J."/>
            <person name="Uzan E."/>
            <person name="Piumi F."/>
            <person name="Kues U."/>
            <person name="Ram A.F.J."/>
            <person name="Murat C."/>
            <person name="Haon M."/>
            <person name="Benoit I."/>
            <person name="Arfi Y."/>
            <person name="Chevret D."/>
            <person name="Drula E."/>
            <person name="Kwon M.J."/>
            <person name="Gouret P."/>
            <person name="Lesage-Meessen L."/>
            <person name="Lombard V."/>
            <person name="Mariette J."/>
            <person name="Noirot C."/>
            <person name="Park J."/>
            <person name="Patyshakuliyeva A."/>
            <person name="Wieneger R.A.B."/>
            <person name="Wosten H.A.B."/>
            <person name="Martin F."/>
            <person name="Coutinho P.M."/>
            <person name="de Vries R."/>
            <person name="Martinez A.T."/>
            <person name="Klopp C."/>
            <person name="Pontarotti P."/>
            <person name="Henrissat B."/>
            <person name="Record E."/>
        </authorList>
    </citation>
    <scope>NUCLEOTIDE SEQUENCE [LARGE SCALE GENOMIC DNA]</scope>
    <source>
        <strain evidence="2">BRFM137</strain>
    </source>
</reference>
<evidence type="ECO:0000256" key="1">
    <source>
        <dbReference type="SAM" id="SignalP"/>
    </source>
</evidence>
<dbReference type="HOGENOM" id="CLU_053381_7_2_1"/>
<keyword evidence="1" id="KW-0732">Signal</keyword>
<dbReference type="AlphaFoldDB" id="A0A060SVE6"/>
<proteinExistence type="predicted"/>
<dbReference type="PANTHER" id="PTHR34883">
    <property type="entry name" value="SERINE-RICH PROTEIN, PUTATIVE-RELATED-RELATED"/>
    <property type="match status" value="1"/>
</dbReference>
<protein>
    <recommendedName>
        <fullName evidence="4">Phytocyanin domain-containing protein</fullName>
    </recommendedName>
</protein>